<evidence type="ECO:0000313" key="2">
    <source>
        <dbReference type="Proteomes" id="UP000242501"/>
    </source>
</evidence>
<dbReference type="InterPro" id="IPR036291">
    <property type="entry name" value="NAD(P)-bd_dom_sf"/>
</dbReference>
<name>A0A1G6IV95_9GAMM</name>
<accession>A0A1G6IV95</accession>
<dbReference type="RefSeq" id="WP_092749203.1">
    <property type="nucleotide sequence ID" value="NZ_FMYL01000009.1"/>
</dbReference>
<organism evidence="1 2">
    <name type="scientific">Acinetobacter boissieri</name>
    <dbReference type="NCBI Taxonomy" id="1219383"/>
    <lineage>
        <taxon>Bacteria</taxon>
        <taxon>Pseudomonadati</taxon>
        <taxon>Pseudomonadota</taxon>
        <taxon>Gammaproteobacteria</taxon>
        <taxon>Moraxellales</taxon>
        <taxon>Moraxellaceae</taxon>
        <taxon>Acinetobacter</taxon>
    </lineage>
</organism>
<reference evidence="2" key="1">
    <citation type="submission" date="2016-09" db="EMBL/GenBank/DDBJ databases">
        <authorList>
            <person name="Varghese N."/>
            <person name="Submissions S."/>
        </authorList>
    </citation>
    <scope>NUCLEOTIDE SEQUENCE [LARGE SCALE GENOMIC DNA]</scope>
    <source>
        <strain evidence="2">ANC 4422</strain>
    </source>
</reference>
<dbReference type="Pfam" id="PF08732">
    <property type="entry name" value="HIM1"/>
    <property type="match status" value="1"/>
</dbReference>
<sequence>MTSVLIAGATGLVGHHALLKALADPRIERVIAPTRRPLDPHPKLNNPVIDMSNLPKNADWWAVDNVICALGTTRKKAGSAEAFRVIDYDLQYEIALHTHHHGARNFALTSSIGANANSLFLYLRTKGELENSISRLPWQSLTILRPGTIIGSREDSRLNEKIISTALKLLSPIISKKYHGNHAEDIASTLLNSVLSGNSGLHILEADRIHK</sequence>
<keyword evidence="2" id="KW-1185">Reference proteome</keyword>
<dbReference type="Proteomes" id="UP000242501">
    <property type="component" value="Unassembled WGS sequence"/>
</dbReference>
<evidence type="ECO:0000313" key="1">
    <source>
        <dbReference type="EMBL" id="SDC10343.1"/>
    </source>
</evidence>
<dbReference type="SUPFAM" id="SSF51735">
    <property type="entry name" value="NAD(P)-binding Rossmann-fold domains"/>
    <property type="match status" value="1"/>
</dbReference>
<dbReference type="OrthoDB" id="9798632at2"/>
<dbReference type="Gene3D" id="3.40.50.720">
    <property type="entry name" value="NAD(P)-binding Rossmann-like Domain"/>
    <property type="match status" value="1"/>
</dbReference>
<proteinExistence type="predicted"/>
<protein>
    <submittedName>
        <fullName evidence="1">Uncharacterized conserved protein YbjT, contains NAD(P)-binding and DUF2867 domains</fullName>
    </submittedName>
</protein>
<gene>
    <name evidence="1" type="ORF">SAMN05421733_10954</name>
</gene>
<dbReference type="PANTHER" id="PTHR14097">
    <property type="entry name" value="OXIDOREDUCTASE HTATIP2"/>
    <property type="match status" value="1"/>
</dbReference>
<dbReference type="PANTHER" id="PTHR14097:SF7">
    <property type="entry name" value="OXIDOREDUCTASE HTATIP2"/>
    <property type="match status" value="1"/>
</dbReference>
<dbReference type="EMBL" id="FMYL01000009">
    <property type="protein sequence ID" value="SDC10343.1"/>
    <property type="molecule type" value="Genomic_DNA"/>
</dbReference>
<dbReference type="InterPro" id="IPR014843">
    <property type="entry name" value="Him1/Fmp52"/>
</dbReference>
<dbReference type="AlphaFoldDB" id="A0A1G6IV95"/>
<dbReference type="STRING" id="1219383.SAMN05421733_10954"/>